<proteinExistence type="predicted"/>
<evidence type="ECO:0008006" key="3">
    <source>
        <dbReference type="Google" id="ProtNLM"/>
    </source>
</evidence>
<evidence type="ECO:0000256" key="1">
    <source>
        <dbReference type="SAM" id="MobiDB-lite"/>
    </source>
</evidence>
<dbReference type="RefSeq" id="WP_347922488.1">
    <property type="nucleotide sequence ID" value="NZ_CP157199.1"/>
</dbReference>
<feature type="region of interest" description="Disordered" evidence="1">
    <location>
        <begin position="247"/>
        <end position="269"/>
    </location>
</feature>
<dbReference type="EMBL" id="CP157199">
    <property type="protein sequence ID" value="XBG60304.1"/>
    <property type="molecule type" value="Genomic_DNA"/>
</dbReference>
<accession>A0AAU7BPR9</accession>
<reference evidence="2" key="1">
    <citation type="submission" date="2024-05" db="EMBL/GenBank/DDBJ databases">
        <title>Pontimicrobium maritimus sp. nov., isolated form sea water.</title>
        <authorList>
            <person name="Muhammad N."/>
            <person name="Vuong T.Q."/>
            <person name="Han H.L."/>
            <person name="Kim S.-G."/>
        </authorList>
    </citation>
    <scope>NUCLEOTIDE SEQUENCE</scope>
    <source>
        <strain evidence="2">SW4</strain>
    </source>
</reference>
<sequence length="1829" mass="203199">MKKTKFSHKVIAVFLTLNFLTTIIPINQLFANNNGPGSPEAAGFEPVDATDMVNLTTGDLSYVLPLMSVEGFPVNLSYHAGMTMDMDASWAGLGWYLNPGAINRSVTNTPDDWKAGTGINFNSFYNETDYYGVTVEVGLPGAASVGVGLNWGGGQGLSGSVNANLGLGAATGGMIKGGVSASVSTTGDASLGYGYGVQIGSFGVGASVSYSLKNQWSLSGSAGVNVGENGFVGSSLSSNGSFSVGGGTKGTKGDSGGAGMSSDSFSQGDASIDTQSTGIAVPLIVLPITIGFRKTKVKINVRKGFLNQEWGALYANDYDYSLNNNSALIYDVYNYNELFKDYATRTNSIDTYSTRLPQPEEDFIGDYSKAIENINFTFMGYDSYNVAAQGLMGNMTPHVFQNATIFGKGQRTKNEGGDDIHVFWHHGLSGNEVKRQLGRLDETSTAYNNNDFYFNFDGQFTSIEKNDANGIVSNIDLSDDINDLIYEGNHSGTSNSYNNSYYGRAKSPNYVEVFTNAQIANGHAALRGLITPSTIPDLDRVNTAKFDPDGIGAYMITSPDGKTYHFSLPVYHFEQVQRGQINKQENSSFNIQNVTEKRQYSRYATHWLLTAVTGSDYVDRPDPDTNNSLKSFNKEDYGYWVELEYGKWSDGYVWRTPYQDRVYQYNTNIKGDIEKGDKGGYSFGRKQLYYLDKINTKNKTALFVKDIRFDAIGKNLKFQYNNATNMINNVFTNGSLTTTNNDKYLGNTGHGSNQNSLKYTNPYIDVREYKLRSDGRRGVEYDREYSLKLSKIVLVDGDVGKNLSKNTVGSLGTLLSPVGYVPNDTCIPNWESDDFVVLYGSNYTYPIHNEQDVLDVNDVSQSFIDNNALKVVELKHSYELAKSSPSSMDINIANNPNSNYGRLTLESVQIKGKGGTEYMPATSFNYYLEDMPNISLEENFISDSPDEDDIRDYVNVKKNSVDSWGYLQGEAIENGITHNKIKAWSLKEITMPTGAKIEIDYEEDEYWMEAFARRYWYNEFLSFKLYENSGQSTYGIEIGKDPDMDLTDDFNFNDYFHLGQKTSLDLWISRIDADFSGILNCIRRRGHIDILPENALDVNVTNVSNDVLFLSIPKNQAILTGSHTSKVFNKMFTRCNHVVCQNDKVRGEQADGGGLNCEYDHHVLQYRLLANKIPENENGGGLRVSELRTKDIGNTYKVTYDYNHPTENRSSGITSYAPVDGLKYVPYQSEIPAPGVMYEYVTMKETSNTGDYYSKTRYRHHVLKPVFNIFNPNIEMEALDANAPGEDNIFWANVQEDYGGLNGVNSRDVEAKKIDININSALIGQLKSIENLNSEGHVMFKTENEYINGTRLVSQEPNKGYVKETFNSMKTVFKTNNDGTVINDEKRLLSISSKTEYNNMLKKTITTGGGQKSSIEYSDVDPWLSSFRKSETTMADGTKMQDIRIPAYTEYADMGSKVTNPSNKNMLTQEAMNISSVLVGGQWKTTNAYISTWNDTWNHVTNNGQTNTIGGLWRKHQSFVWKDAVDTDGTYGQLVDANDFNWGIGATQTNTEWQKVSEITKYNLWSSPVESVDINGNFAASKMADNFSKVTASGNARYTEMYYSGAEYVDNGNMFEGEVLGANYRTSEYAHTGNWSVKNISTSDKVFEINKPVSTSTTTNTLRPGKYKVSFWVKNRVTGSPGVQLTVNGSTVEATEGMLGVDTNAGNWQQYIYYITIPTSATNLNLDVKATNSTGNYFDDFRMHPIASSMNSYVYNQETDELIAVLGANNLATVYCYDLAGRLCTVYTEIVGKDNGGFKKISKNIYNYKGMTSNDSCDCLNLETPINPY</sequence>
<organism evidence="2">
    <name type="scientific">Pontimicrobium sp. SW4</name>
    <dbReference type="NCBI Taxonomy" id="3153519"/>
    <lineage>
        <taxon>Bacteria</taxon>
        <taxon>Pseudomonadati</taxon>
        <taxon>Bacteroidota</taxon>
        <taxon>Flavobacteriia</taxon>
        <taxon>Flavobacteriales</taxon>
        <taxon>Flavobacteriaceae</taxon>
        <taxon>Pontimicrobium</taxon>
    </lineage>
</organism>
<name>A0AAU7BPR9_9FLAO</name>
<protein>
    <recommendedName>
        <fullName evidence="3">CBM6 domain-containing protein</fullName>
    </recommendedName>
</protein>
<gene>
    <name evidence="2" type="ORF">ABGB03_10600</name>
</gene>
<dbReference type="Gene3D" id="2.60.120.260">
    <property type="entry name" value="Galactose-binding domain-like"/>
    <property type="match status" value="1"/>
</dbReference>
<evidence type="ECO:0000313" key="2">
    <source>
        <dbReference type="EMBL" id="XBG60304.1"/>
    </source>
</evidence>
<feature type="compositionally biased region" description="Gly residues" evidence="1">
    <location>
        <begin position="247"/>
        <end position="259"/>
    </location>
</feature>